<dbReference type="CDD" id="cd00840">
    <property type="entry name" value="MPP_Mre11_N"/>
    <property type="match status" value="1"/>
</dbReference>
<reference evidence="6 7" key="1">
    <citation type="submission" date="2018-03" db="EMBL/GenBank/DDBJ databases">
        <title>Phenotypic and genomic properties of Cyclonatronum proteinivorum gen. nov., sp. nov., a haloalkaliphilic bacteroidete from soda lakes possessing Na+-translocating rhodopsin.</title>
        <authorList>
            <person name="Toshchakov S.V."/>
            <person name="Korzhenkov A."/>
            <person name="Samarov N.I."/>
            <person name="Kublanov I.V."/>
            <person name="Muntyan M.S."/>
            <person name="Sorokin D.Y."/>
        </authorList>
    </citation>
    <scope>NUCLEOTIDE SEQUENCE [LARGE SCALE GENOMIC DNA]</scope>
    <source>
        <strain evidence="6 7">Omega</strain>
    </source>
</reference>
<dbReference type="PANTHER" id="PTHR30337:SF0">
    <property type="entry name" value="NUCLEASE SBCCD SUBUNIT D"/>
    <property type="match status" value="1"/>
</dbReference>
<organism evidence="6 7">
    <name type="scientific">Cyclonatronum proteinivorum</name>
    <dbReference type="NCBI Taxonomy" id="1457365"/>
    <lineage>
        <taxon>Bacteria</taxon>
        <taxon>Pseudomonadati</taxon>
        <taxon>Balneolota</taxon>
        <taxon>Balneolia</taxon>
        <taxon>Balneolales</taxon>
        <taxon>Cyclonatronaceae</taxon>
        <taxon>Cyclonatronum</taxon>
    </lineage>
</organism>
<dbReference type="NCBIfam" id="TIGR00619">
    <property type="entry name" value="sbcd"/>
    <property type="match status" value="1"/>
</dbReference>
<keyword evidence="1 4" id="KW-0540">Nuclease</keyword>
<dbReference type="Gene3D" id="3.60.21.10">
    <property type="match status" value="1"/>
</dbReference>
<dbReference type="EMBL" id="CP027806">
    <property type="protein sequence ID" value="AXJ01871.1"/>
    <property type="molecule type" value="Genomic_DNA"/>
</dbReference>
<gene>
    <name evidence="4" type="primary">sbcD</name>
    <name evidence="6" type="ORF">CYPRO_2629</name>
</gene>
<evidence type="ECO:0000313" key="7">
    <source>
        <dbReference type="Proteomes" id="UP000254808"/>
    </source>
</evidence>
<dbReference type="RefSeq" id="WP_114985805.1">
    <property type="nucleotide sequence ID" value="NZ_CP027806.1"/>
</dbReference>
<dbReference type="GO" id="GO:0004519">
    <property type="term" value="F:endonuclease activity"/>
    <property type="evidence" value="ECO:0007669"/>
    <property type="project" value="UniProtKB-KW"/>
</dbReference>
<comment type="subunit">
    <text evidence="4">Heterodimer of SbcC and SbcD.</text>
</comment>
<accession>A0A345UN19</accession>
<evidence type="ECO:0000256" key="1">
    <source>
        <dbReference type="ARBA" id="ARBA00022722"/>
    </source>
</evidence>
<dbReference type="Pfam" id="PF00149">
    <property type="entry name" value="Metallophos"/>
    <property type="match status" value="1"/>
</dbReference>
<evidence type="ECO:0000256" key="4">
    <source>
        <dbReference type="RuleBase" id="RU363069"/>
    </source>
</evidence>
<dbReference type="GO" id="GO:0006260">
    <property type="term" value="P:DNA replication"/>
    <property type="evidence" value="ECO:0007669"/>
    <property type="project" value="UniProtKB-KW"/>
</dbReference>
<dbReference type="InterPro" id="IPR029052">
    <property type="entry name" value="Metallo-depent_PP-like"/>
</dbReference>
<dbReference type="GO" id="GO:0006310">
    <property type="term" value="P:DNA recombination"/>
    <property type="evidence" value="ECO:0007669"/>
    <property type="project" value="UniProtKB-KW"/>
</dbReference>
<protein>
    <recommendedName>
        <fullName evidence="4">Nuclease SbcCD subunit D</fullName>
    </recommendedName>
</protein>
<dbReference type="InterPro" id="IPR004593">
    <property type="entry name" value="SbcD"/>
</dbReference>
<dbReference type="PANTHER" id="PTHR30337">
    <property type="entry name" value="COMPONENT OF ATP-DEPENDENT DSDNA EXONUCLEASE"/>
    <property type="match status" value="1"/>
</dbReference>
<dbReference type="InterPro" id="IPR050535">
    <property type="entry name" value="DNA_Repair-Maintenance_Comp"/>
</dbReference>
<dbReference type="InterPro" id="IPR041796">
    <property type="entry name" value="Mre11_N"/>
</dbReference>
<keyword evidence="2 4" id="KW-0378">Hydrolase</keyword>
<dbReference type="Proteomes" id="UP000254808">
    <property type="component" value="Chromosome"/>
</dbReference>
<comment type="similarity">
    <text evidence="4">Belongs to the SbcD family.</text>
</comment>
<evidence type="ECO:0000256" key="2">
    <source>
        <dbReference type="ARBA" id="ARBA00022801"/>
    </source>
</evidence>
<dbReference type="SUPFAM" id="SSF56300">
    <property type="entry name" value="Metallo-dependent phosphatases"/>
    <property type="match status" value="1"/>
</dbReference>
<dbReference type="GO" id="GO:0008408">
    <property type="term" value="F:3'-5' exonuclease activity"/>
    <property type="evidence" value="ECO:0007669"/>
    <property type="project" value="InterPro"/>
</dbReference>
<comment type="function">
    <text evidence="4">SbcCD cleaves DNA hairpin structures. These structures can inhibit DNA replication and are intermediates in certain DNA recombination reactions. The complex acts as a 3'-&gt;5' double strand exonuclease that can open hairpins. It also has a 5' single-strand endonuclease activity.</text>
</comment>
<feature type="domain" description="Calcineurin-like phosphoesterase" evidence="5">
    <location>
        <begin position="1"/>
        <end position="91"/>
    </location>
</feature>
<dbReference type="OrthoDB" id="9773856at2"/>
<dbReference type="InterPro" id="IPR004843">
    <property type="entry name" value="Calcineurin-like_PHP"/>
</dbReference>
<sequence length="413" mass="45816">MKILHTADWHLGKRLDRFERLDEQRLVMAEICDIAEREQVQLVLIAGDLFDTYNPPAQATELFYKTVKRLAADGRRAVVAIAGNHDSADRIAAPDPLARECGILLAGYPDAVVPEFELGSGLRVTQSEPGFAELALPGEAAPVRLLLTPYANEQRLKTFLGMEEAEQTMRELLAERWKTLADKYCDERGINLLVAHLFFTPASGEAVEEPEDEKPVLHVGGAQQLYADSIPPQLQYTALGHLHRCIEIRGGARPVMYSSSPLSYSFSEAEQQKYVMIVEAEPGQPAKVRRVPLHSGRPLKRLKANGLEEALAQLRENQDALIELSLTTETYLNAAETRMLHDTHAGIVTIIPYVTQQAGEPAEEAGLIDLQRPMHELFADYFRSKNGNQAPGEALMTLFREVQAGSTETEEAP</sequence>
<evidence type="ECO:0000256" key="3">
    <source>
        <dbReference type="ARBA" id="ARBA00022839"/>
    </source>
</evidence>
<keyword evidence="3 4" id="KW-0269">Exonuclease</keyword>
<keyword evidence="7" id="KW-1185">Reference proteome</keyword>
<name>A0A345UN19_9BACT</name>
<keyword evidence="4" id="KW-0255">Endonuclease</keyword>
<evidence type="ECO:0000259" key="5">
    <source>
        <dbReference type="Pfam" id="PF00149"/>
    </source>
</evidence>
<proteinExistence type="inferred from homology"/>
<keyword evidence="4" id="KW-0235">DNA replication</keyword>
<dbReference type="KEGG" id="cprv:CYPRO_2629"/>
<dbReference type="AlphaFoldDB" id="A0A345UN19"/>
<keyword evidence="4" id="KW-0233">DNA recombination</keyword>
<evidence type="ECO:0000313" key="6">
    <source>
        <dbReference type="EMBL" id="AXJ01871.1"/>
    </source>
</evidence>